<feature type="compositionally biased region" description="Basic residues" evidence="4">
    <location>
        <begin position="270"/>
        <end position="279"/>
    </location>
</feature>
<protein>
    <recommendedName>
        <fullName evidence="5">tRNA synthetases class I catalytic domain-containing protein</fullName>
    </recommendedName>
</protein>
<feature type="compositionally biased region" description="Low complexity" evidence="4">
    <location>
        <begin position="342"/>
        <end position="355"/>
    </location>
</feature>
<feature type="region of interest" description="Disordered" evidence="4">
    <location>
        <begin position="270"/>
        <end position="306"/>
    </location>
</feature>
<dbReference type="EMBL" id="JALLPB020000480">
    <property type="protein sequence ID" value="KAL3808681.1"/>
    <property type="molecule type" value="Genomic_DNA"/>
</dbReference>
<sequence>MLTTMLRPPLLRHAPSIRRRRLLPSTSPTSSSLSSLLRRISGRGDCGGGGDDDEEDGCENEHDVIIGGRRRRRRGTTMWAYDSLSSGYRSLPPPPPPSPPPPLPAPSSSSSSSSSLTHRRSSSSPPPPTPRPPRLGIATYVCGPTVYDSAHLGHGRTYVLLDVFRRVLMRTHDDDDDDDDDASSYSHPPPRPRPLHVMNVTDVDDKIIRRSREMGISDPLSLARMYEYEFWEDMDALNVLRPDVICRVSEHVESTIVPYVATLLRGGMARRRRRRRRGGGGKNKYDDFDRAEEGKDEDDAPPSGRDRKRRWGSVYFDVRAFEARAGGRTRYGKLAPVIISSTSSLSSTSPTSLASGGDFFSWDKRRGEDKHDNGDDDGEVVVEMDVKGEEVGDTTMMVRTRKEKIDPRDFCLWKYRPRTRNNNRRRRRSIADEEDFDPLLSTSSSNTKSHDDEDNINEIDVHIEPPSVSYRSPWGPGRPGWHVECSAMIERLSNDFRNTHEFGVHAGGIDLKFPHHTNEIAQTEAYRFASMAATEAAGDGVVDSNLVGGGKGSNSDGELREWIPHWVHTGHLYVKGRKMSKSLKNFITIREMLSSGSGCAADGPGDDAWHSPADDFRLWCLGLSGSYRGPSTFGMDRMEEARAIRMGWVRFLVEGQESLVRLQKSLRTVNDDDNHNVISNLNRNTSTKLWGDEELKLFRSVTRSDVACRGALLDDLDGSTFVREISHLAKTGLAYVEAVGGRYNDGDGQQRPEEPLRFTLDTFRGLLDLVGFTSRTVNAGMSLSSLTHNSPLFGQLRLGSEPPSSGMTAASGSTTLLDEIVAFRAFVRSAALSDIRKRKEKDGSSGPDAANKILLLCDELRDDVFPKFGVEILDGKVIDKEGAAATEGTMEGRCDEREARGKRNTIVLGGIEFG</sequence>
<evidence type="ECO:0000256" key="2">
    <source>
        <dbReference type="ARBA" id="ARBA00022741"/>
    </source>
</evidence>
<name>A0ABD3RAA0_9STRA</name>
<feature type="region of interest" description="Disordered" evidence="4">
    <location>
        <begin position="18"/>
        <end position="61"/>
    </location>
</feature>
<evidence type="ECO:0000256" key="3">
    <source>
        <dbReference type="ARBA" id="ARBA00022840"/>
    </source>
</evidence>
<dbReference type="GO" id="GO:0005524">
    <property type="term" value="F:ATP binding"/>
    <property type="evidence" value="ECO:0007669"/>
    <property type="project" value="UniProtKB-KW"/>
</dbReference>
<keyword evidence="3" id="KW-0067">ATP-binding</keyword>
<feature type="compositionally biased region" description="Low complexity" evidence="4">
    <location>
        <begin position="23"/>
        <end position="39"/>
    </location>
</feature>
<feature type="domain" description="tRNA synthetases class I catalytic" evidence="5">
    <location>
        <begin position="196"/>
        <end position="270"/>
    </location>
</feature>
<dbReference type="PANTHER" id="PTHR10890">
    <property type="entry name" value="CYSTEINYL-TRNA SYNTHETASE"/>
    <property type="match status" value="1"/>
</dbReference>
<comment type="caution">
    <text evidence="6">The sequence shown here is derived from an EMBL/GenBank/DDBJ whole genome shotgun (WGS) entry which is preliminary data.</text>
</comment>
<gene>
    <name evidence="6" type="ORF">ACHAXA_009234</name>
</gene>
<feature type="domain" description="tRNA synthetases class I catalytic" evidence="5">
    <location>
        <begin position="467"/>
        <end position="526"/>
    </location>
</feature>
<feature type="region of interest" description="Disordered" evidence="4">
    <location>
        <begin position="422"/>
        <end position="453"/>
    </location>
</feature>
<feature type="compositionally biased region" description="Low complexity" evidence="4">
    <location>
        <begin position="106"/>
        <end position="116"/>
    </location>
</feature>
<proteinExistence type="predicted"/>
<dbReference type="Gene3D" id="3.40.50.620">
    <property type="entry name" value="HUPs"/>
    <property type="match status" value="1"/>
</dbReference>
<evidence type="ECO:0000256" key="1">
    <source>
        <dbReference type="ARBA" id="ARBA00022598"/>
    </source>
</evidence>
<keyword evidence="2" id="KW-0547">Nucleotide-binding</keyword>
<dbReference type="AlphaFoldDB" id="A0ABD3RAA0"/>
<feature type="domain" description="tRNA synthetases class I catalytic" evidence="5">
    <location>
        <begin position="137"/>
        <end position="169"/>
    </location>
</feature>
<feature type="region of interest" description="Disordered" evidence="4">
    <location>
        <begin position="172"/>
        <end position="194"/>
    </location>
</feature>
<feature type="compositionally biased region" description="Pro residues" evidence="4">
    <location>
        <begin position="91"/>
        <end position="105"/>
    </location>
</feature>
<feature type="compositionally biased region" description="Pro residues" evidence="4">
    <location>
        <begin position="124"/>
        <end position="133"/>
    </location>
</feature>
<evidence type="ECO:0000313" key="6">
    <source>
        <dbReference type="EMBL" id="KAL3808681.1"/>
    </source>
</evidence>
<evidence type="ECO:0000259" key="5">
    <source>
        <dbReference type="Pfam" id="PF01406"/>
    </source>
</evidence>
<dbReference type="InterPro" id="IPR014729">
    <property type="entry name" value="Rossmann-like_a/b/a_fold"/>
</dbReference>
<dbReference type="Pfam" id="PF01406">
    <property type="entry name" value="tRNA-synt_1e"/>
    <property type="match status" value="4"/>
</dbReference>
<keyword evidence="1" id="KW-0436">Ligase</keyword>
<organism evidence="6 7">
    <name type="scientific">Cyclostephanos tholiformis</name>
    <dbReference type="NCBI Taxonomy" id="382380"/>
    <lineage>
        <taxon>Eukaryota</taxon>
        <taxon>Sar</taxon>
        <taxon>Stramenopiles</taxon>
        <taxon>Ochrophyta</taxon>
        <taxon>Bacillariophyta</taxon>
        <taxon>Coscinodiscophyceae</taxon>
        <taxon>Thalassiosirophycidae</taxon>
        <taxon>Stephanodiscales</taxon>
        <taxon>Stephanodiscaceae</taxon>
        <taxon>Cyclostephanos</taxon>
    </lineage>
</organism>
<dbReference type="GO" id="GO:0016874">
    <property type="term" value="F:ligase activity"/>
    <property type="evidence" value="ECO:0007669"/>
    <property type="project" value="UniProtKB-KW"/>
</dbReference>
<feature type="region of interest" description="Disordered" evidence="4">
    <location>
        <begin position="342"/>
        <end position="378"/>
    </location>
</feature>
<dbReference type="InterPro" id="IPR024909">
    <property type="entry name" value="Cys-tRNA/MSH_ligase"/>
</dbReference>
<feature type="region of interest" description="Disordered" evidence="4">
    <location>
        <begin position="85"/>
        <end position="136"/>
    </location>
</feature>
<dbReference type="PANTHER" id="PTHR10890:SF3">
    <property type="entry name" value="CYSTEINE--TRNA LIGASE, CYTOPLASMIC"/>
    <property type="match status" value="1"/>
</dbReference>
<dbReference type="Proteomes" id="UP001530377">
    <property type="component" value="Unassembled WGS sequence"/>
</dbReference>
<keyword evidence="7" id="KW-1185">Reference proteome</keyword>
<evidence type="ECO:0000313" key="7">
    <source>
        <dbReference type="Proteomes" id="UP001530377"/>
    </source>
</evidence>
<accession>A0ABD3RAA0</accession>
<feature type="compositionally biased region" description="Basic and acidic residues" evidence="4">
    <location>
        <begin position="361"/>
        <end position="373"/>
    </location>
</feature>
<dbReference type="InterPro" id="IPR032678">
    <property type="entry name" value="tRNA-synt_1_cat_dom"/>
</dbReference>
<dbReference type="SUPFAM" id="SSF52374">
    <property type="entry name" value="Nucleotidylyl transferase"/>
    <property type="match status" value="1"/>
</dbReference>
<feature type="domain" description="tRNA synthetases class I catalytic" evidence="5">
    <location>
        <begin position="560"/>
        <end position="594"/>
    </location>
</feature>
<evidence type="ECO:0000256" key="4">
    <source>
        <dbReference type="SAM" id="MobiDB-lite"/>
    </source>
</evidence>
<feature type="compositionally biased region" description="Basic and acidic residues" evidence="4">
    <location>
        <begin position="283"/>
        <end position="293"/>
    </location>
</feature>
<reference evidence="6 7" key="1">
    <citation type="submission" date="2024-10" db="EMBL/GenBank/DDBJ databases">
        <title>Updated reference genomes for cyclostephanoid diatoms.</title>
        <authorList>
            <person name="Roberts W.R."/>
            <person name="Alverson A.J."/>
        </authorList>
    </citation>
    <scope>NUCLEOTIDE SEQUENCE [LARGE SCALE GENOMIC DNA]</scope>
    <source>
        <strain evidence="6 7">AJA228-03</strain>
    </source>
</reference>